<proteinExistence type="inferred from homology"/>
<feature type="region of interest" description="Disordered" evidence="6">
    <location>
        <begin position="90"/>
        <end position="125"/>
    </location>
</feature>
<dbReference type="RefSeq" id="XP_016217125.1">
    <property type="nucleotide sequence ID" value="XM_016355109.1"/>
</dbReference>
<keyword evidence="9" id="KW-1185">Reference proteome</keyword>
<evidence type="ECO:0000313" key="9">
    <source>
        <dbReference type="Proteomes" id="UP000053259"/>
    </source>
</evidence>
<keyword evidence="3 7" id="KW-0812">Transmembrane</keyword>
<evidence type="ECO:0000256" key="1">
    <source>
        <dbReference type="ARBA" id="ARBA00004370"/>
    </source>
</evidence>
<evidence type="ECO:0000256" key="4">
    <source>
        <dbReference type="ARBA" id="ARBA00022989"/>
    </source>
</evidence>
<dbReference type="Proteomes" id="UP000053259">
    <property type="component" value="Unassembled WGS sequence"/>
</dbReference>
<evidence type="ECO:0000256" key="7">
    <source>
        <dbReference type="SAM" id="Phobius"/>
    </source>
</evidence>
<dbReference type="OrthoDB" id="2152119at2759"/>
<dbReference type="PANTHER" id="PTHR21659:SF42">
    <property type="entry name" value="UPF0057 MEMBRANE PROTEIN ZK632.10-RELATED"/>
    <property type="match status" value="1"/>
</dbReference>
<feature type="compositionally biased region" description="Pro residues" evidence="6">
    <location>
        <begin position="114"/>
        <end position="125"/>
    </location>
</feature>
<evidence type="ECO:0000256" key="6">
    <source>
        <dbReference type="SAM" id="MobiDB-lite"/>
    </source>
</evidence>
<dbReference type="GO" id="GO:0016020">
    <property type="term" value="C:membrane"/>
    <property type="evidence" value="ECO:0007669"/>
    <property type="project" value="UniProtKB-SubCell"/>
</dbReference>
<dbReference type="Pfam" id="PF01679">
    <property type="entry name" value="Pmp3"/>
    <property type="match status" value="1"/>
</dbReference>
<feature type="transmembrane region" description="Helical" evidence="7">
    <location>
        <begin position="37"/>
        <end position="55"/>
    </location>
</feature>
<organism evidence="8 9">
    <name type="scientific">Verruconis gallopava</name>
    <dbReference type="NCBI Taxonomy" id="253628"/>
    <lineage>
        <taxon>Eukaryota</taxon>
        <taxon>Fungi</taxon>
        <taxon>Dikarya</taxon>
        <taxon>Ascomycota</taxon>
        <taxon>Pezizomycotina</taxon>
        <taxon>Dothideomycetes</taxon>
        <taxon>Pleosporomycetidae</taxon>
        <taxon>Venturiales</taxon>
        <taxon>Sympoventuriaceae</taxon>
        <taxon>Verruconis</taxon>
    </lineage>
</organism>
<evidence type="ECO:0000256" key="3">
    <source>
        <dbReference type="ARBA" id="ARBA00022692"/>
    </source>
</evidence>
<dbReference type="VEuPathDB" id="FungiDB:PV09_02111"/>
<sequence>MIGVICLIIITLFLPPLGVLLIAGCGADFCINLCLTILGFFPGHIHAFYVEYVYYKRRDQARMGVYDSRPAPGIFSDRVNFGHRNQYVVAPDQQPAQPQPQPHAYPEPSYGTVAPPPAQPPVYSK</sequence>
<dbReference type="EMBL" id="KN847533">
    <property type="protein sequence ID" value="KIW07256.1"/>
    <property type="molecule type" value="Genomic_DNA"/>
</dbReference>
<dbReference type="InParanoid" id="A0A0D1XWS8"/>
<dbReference type="GeneID" id="27310084"/>
<comment type="subcellular location">
    <subcellularLocation>
        <location evidence="1">Membrane</location>
    </subcellularLocation>
</comment>
<dbReference type="HOGENOM" id="CLU_107649_1_2_1"/>
<keyword evidence="4 7" id="KW-1133">Transmembrane helix</keyword>
<protein>
    <recommendedName>
        <fullName evidence="10">Plasma membrane proteolipid 3</fullName>
    </recommendedName>
</protein>
<accession>A0A0D1XWS8</accession>
<name>A0A0D1XWS8_9PEZI</name>
<dbReference type="PANTHER" id="PTHR21659">
    <property type="entry name" value="HYDROPHOBIC PROTEIN RCI2 LOW TEMPERATURE AND SALT RESPONSIVE PROTEIN LTI6 -RELATED"/>
    <property type="match status" value="1"/>
</dbReference>
<keyword evidence="5 7" id="KW-0472">Membrane</keyword>
<dbReference type="PROSITE" id="PS01309">
    <property type="entry name" value="UPF0057"/>
    <property type="match status" value="1"/>
</dbReference>
<dbReference type="FunCoup" id="A0A0D1XWS8">
    <property type="interactions" value="351"/>
</dbReference>
<evidence type="ECO:0000256" key="5">
    <source>
        <dbReference type="ARBA" id="ARBA00023136"/>
    </source>
</evidence>
<dbReference type="InterPro" id="IPR000612">
    <property type="entry name" value="PMP3"/>
</dbReference>
<evidence type="ECO:0008006" key="10">
    <source>
        <dbReference type="Google" id="ProtNLM"/>
    </source>
</evidence>
<gene>
    <name evidence="8" type="ORF">PV09_02111</name>
</gene>
<comment type="similarity">
    <text evidence="2">Belongs to the UPF0057 (PMP3) family.</text>
</comment>
<evidence type="ECO:0000256" key="2">
    <source>
        <dbReference type="ARBA" id="ARBA00009530"/>
    </source>
</evidence>
<dbReference type="AlphaFoldDB" id="A0A0D1XWS8"/>
<evidence type="ECO:0000313" key="8">
    <source>
        <dbReference type="EMBL" id="KIW07256.1"/>
    </source>
</evidence>
<reference evidence="8 9" key="1">
    <citation type="submission" date="2015-01" db="EMBL/GenBank/DDBJ databases">
        <title>The Genome Sequence of Ochroconis gallopava CBS43764.</title>
        <authorList>
            <consortium name="The Broad Institute Genomics Platform"/>
            <person name="Cuomo C."/>
            <person name="de Hoog S."/>
            <person name="Gorbushina A."/>
            <person name="Stielow B."/>
            <person name="Teixiera M."/>
            <person name="Abouelleil A."/>
            <person name="Chapman S.B."/>
            <person name="Priest M."/>
            <person name="Young S.K."/>
            <person name="Wortman J."/>
            <person name="Nusbaum C."/>
            <person name="Birren B."/>
        </authorList>
    </citation>
    <scope>NUCLEOTIDE SEQUENCE [LARGE SCALE GENOMIC DNA]</scope>
    <source>
        <strain evidence="8 9">CBS 43764</strain>
    </source>
</reference>